<dbReference type="Proteomes" id="UP000006339">
    <property type="component" value="Unassembled WGS sequence"/>
</dbReference>
<organism evidence="2 3">
    <name type="scientific">Leptospira kirschneri str. 200802841</name>
    <dbReference type="NCBI Taxonomy" id="1193047"/>
    <lineage>
        <taxon>Bacteria</taxon>
        <taxon>Pseudomonadati</taxon>
        <taxon>Spirochaetota</taxon>
        <taxon>Spirochaetia</taxon>
        <taxon>Leptospirales</taxon>
        <taxon>Leptospiraceae</taxon>
        <taxon>Leptospira</taxon>
    </lineage>
</organism>
<comment type="caution">
    <text evidence="2">The sequence shown here is derived from an EMBL/GenBank/DDBJ whole genome shotgun (WGS) entry which is preliminary data.</text>
</comment>
<keyword evidence="3" id="KW-1185">Reference proteome</keyword>
<sequence length="44" mass="4820">MGAYSENFPIRKTTRPLAFSSSPANQSNSEQSLSCRALIESETL</sequence>
<reference evidence="2" key="1">
    <citation type="submission" date="2012-10" db="EMBL/GenBank/DDBJ databases">
        <authorList>
            <person name="Harkins D.M."/>
            <person name="Durkin A.S."/>
            <person name="Brinkac L.M."/>
            <person name="Selengut J.D."/>
            <person name="Sanka R."/>
            <person name="DePew J."/>
            <person name="Purushe J."/>
            <person name="Picardeau M."/>
            <person name="Werts C."/>
            <person name="Goarant C."/>
            <person name="Vinetz J.M."/>
            <person name="Sutton G.G."/>
            <person name="Nelson W.C."/>
            <person name="Fouts D.E."/>
        </authorList>
    </citation>
    <scope>NUCLEOTIDE SEQUENCE [LARGE SCALE GENOMIC DNA]</scope>
    <source>
        <strain evidence="2">200802841</strain>
    </source>
</reference>
<gene>
    <name evidence="2" type="ORF">LEP1GSC131_3651</name>
</gene>
<evidence type="ECO:0000313" key="3">
    <source>
        <dbReference type="Proteomes" id="UP000006339"/>
    </source>
</evidence>
<protein>
    <submittedName>
        <fullName evidence="2">Uncharacterized protein</fullName>
    </submittedName>
</protein>
<feature type="region of interest" description="Disordered" evidence="1">
    <location>
        <begin position="15"/>
        <end position="34"/>
    </location>
</feature>
<accession>A0A828Y5H4</accession>
<dbReference type="AlphaFoldDB" id="A0A828Y5H4"/>
<evidence type="ECO:0000313" key="2">
    <source>
        <dbReference type="EMBL" id="EKO49880.1"/>
    </source>
</evidence>
<evidence type="ECO:0000256" key="1">
    <source>
        <dbReference type="SAM" id="MobiDB-lite"/>
    </source>
</evidence>
<dbReference type="EMBL" id="AKWH02000072">
    <property type="protein sequence ID" value="EKO49880.1"/>
    <property type="molecule type" value="Genomic_DNA"/>
</dbReference>
<feature type="compositionally biased region" description="Polar residues" evidence="1">
    <location>
        <begin position="19"/>
        <end position="34"/>
    </location>
</feature>
<name>A0A828Y5H4_9LEPT</name>
<proteinExistence type="predicted"/>